<dbReference type="InterPro" id="IPR007110">
    <property type="entry name" value="Ig-like_dom"/>
</dbReference>
<name>A0A3S0ZUQ3_ELYCH</name>
<comment type="caution">
    <text evidence="3">The sequence shown here is derived from an EMBL/GenBank/DDBJ whole genome shotgun (WGS) entry which is preliminary data.</text>
</comment>
<feature type="signal peptide" evidence="1">
    <location>
        <begin position="1"/>
        <end position="17"/>
    </location>
</feature>
<organism evidence="3 4">
    <name type="scientific">Elysia chlorotica</name>
    <name type="common">Eastern emerald elysia</name>
    <name type="synonym">Sea slug</name>
    <dbReference type="NCBI Taxonomy" id="188477"/>
    <lineage>
        <taxon>Eukaryota</taxon>
        <taxon>Metazoa</taxon>
        <taxon>Spiralia</taxon>
        <taxon>Lophotrochozoa</taxon>
        <taxon>Mollusca</taxon>
        <taxon>Gastropoda</taxon>
        <taxon>Heterobranchia</taxon>
        <taxon>Euthyneura</taxon>
        <taxon>Panpulmonata</taxon>
        <taxon>Sacoglossa</taxon>
        <taxon>Placobranchoidea</taxon>
        <taxon>Plakobranchidae</taxon>
        <taxon>Elysia</taxon>
    </lineage>
</organism>
<dbReference type="Proteomes" id="UP000271974">
    <property type="component" value="Unassembled WGS sequence"/>
</dbReference>
<feature type="domain" description="Ig-like" evidence="2">
    <location>
        <begin position="62"/>
        <end position="137"/>
    </location>
</feature>
<dbReference type="AlphaFoldDB" id="A0A3S0ZUQ3"/>
<accession>A0A3S0ZUQ3</accession>
<dbReference type="OrthoDB" id="6084619at2759"/>
<evidence type="ECO:0000259" key="2">
    <source>
        <dbReference type="PROSITE" id="PS50835"/>
    </source>
</evidence>
<sequence>MLSIVFVVVTLVTTVSCTGSADFSTNGQSRFSTDAPNTRGRYDFRFLHRNAESLHTLVREVGTVASLDCDVHPGPGPIPEIYWYKNGSPAHMWLNQGSSKMEESGWKLVIKQLTNADEGTYTCVLRKGQVNKQKQFSLKIKDKILKQADPYG</sequence>
<evidence type="ECO:0000313" key="4">
    <source>
        <dbReference type="Proteomes" id="UP000271974"/>
    </source>
</evidence>
<reference evidence="3 4" key="1">
    <citation type="submission" date="2019-01" db="EMBL/GenBank/DDBJ databases">
        <title>A draft genome assembly of the solar-powered sea slug Elysia chlorotica.</title>
        <authorList>
            <person name="Cai H."/>
            <person name="Li Q."/>
            <person name="Fang X."/>
            <person name="Li J."/>
            <person name="Curtis N.E."/>
            <person name="Altenburger A."/>
            <person name="Shibata T."/>
            <person name="Feng M."/>
            <person name="Maeda T."/>
            <person name="Schwartz J.A."/>
            <person name="Shigenobu S."/>
            <person name="Lundholm N."/>
            <person name="Nishiyama T."/>
            <person name="Yang H."/>
            <person name="Hasebe M."/>
            <person name="Li S."/>
            <person name="Pierce S.K."/>
            <person name="Wang J."/>
        </authorList>
    </citation>
    <scope>NUCLEOTIDE SEQUENCE [LARGE SCALE GENOMIC DNA]</scope>
    <source>
        <strain evidence="3">EC2010</strain>
        <tissue evidence="3">Whole organism of an adult</tissue>
    </source>
</reference>
<dbReference type="Pfam" id="PF07679">
    <property type="entry name" value="I-set"/>
    <property type="match status" value="1"/>
</dbReference>
<dbReference type="CDD" id="cd00096">
    <property type="entry name" value="Ig"/>
    <property type="match status" value="1"/>
</dbReference>
<protein>
    <recommendedName>
        <fullName evidence="2">Ig-like domain-containing protein</fullName>
    </recommendedName>
</protein>
<dbReference type="SMART" id="SM00409">
    <property type="entry name" value="IG"/>
    <property type="match status" value="1"/>
</dbReference>
<evidence type="ECO:0000256" key="1">
    <source>
        <dbReference type="SAM" id="SignalP"/>
    </source>
</evidence>
<dbReference type="SUPFAM" id="SSF48726">
    <property type="entry name" value="Immunoglobulin"/>
    <property type="match status" value="1"/>
</dbReference>
<keyword evidence="1" id="KW-0732">Signal</keyword>
<dbReference type="InterPro" id="IPR013783">
    <property type="entry name" value="Ig-like_fold"/>
</dbReference>
<dbReference type="SMART" id="SM00408">
    <property type="entry name" value="IGc2"/>
    <property type="match status" value="1"/>
</dbReference>
<dbReference type="Gene3D" id="2.60.40.10">
    <property type="entry name" value="Immunoglobulins"/>
    <property type="match status" value="1"/>
</dbReference>
<dbReference type="InterPro" id="IPR036179">
    <property type="entry name" value="Ig-like_dom_sf"/>
</dbReference>
<dbReference type="InterPro" id="IPR003598">
    <property type="entry name" value="Ig_sub2"/>
</dbReference>
<feature type="non-terminal residue" evidence="3">
    <location>
        <position position="152"/>
    </location>
</feature>
<keyword evidence="4" id="KW-1185">Reference proteome</keyword>
<dbReference type="PROSITE" id="PS50835">
    <property type="entry name" value="IG_LIKE"/>
    <property type="match status" value="1"/>
</dbReference>
<dbReference type="InterPro" id="IPR003599">
    <property type="entry name" value="Ig_sub"/>
</dbReference>
<dbReference type="EMBL" id="RQTK01000249">
    <property type="protein sequence ID" value="RUS83306.1"/>
    <property type="molecule type" value="Genomic_DNA"/>
</dbReference>
<feature type="chain" id="PRO_5018686834" description="Ig-like domain-containing protein" evidence="1">
    <location>
        <begin position="18"/>
        <end position="152"/>
    </location>
</feature>
<gene>
    <name evidence="3" type="ORF">EGW08_008928</name>
</gene>
<proteinExistence type="predicted"/>
<dbReference type="InterPro" id="IPR013098">
    <property type="entry name" value="Ig_I-set"/>
</dbReference>
<evidence type="ECO:0000313" key="3">
    <source>
        <dbReference type="EMBL" id="RUS83306.1"/>
    </source>
</evidence>